<dbReference type="InterPro" id="IPR016181">
    <property type="entry name" value="Acyl_CoA_acyltransferase"/>
</dbReference>
<gene>
    <name evidence="1" type="ORF">SFRICE_023826</name>
</gene>
<reference evidence="1" key="1">
    <citation type="submission" date="2016-07" db="EMBL/GenBank/DDBJ databases">
        <authorList>
            <person name="Bretaudeau A."/>
        </authorList>
    </citation>
    <scope>NUCLEOTIDE SEQUENCE</scope>
    <source>
        <strain evidence="1">Rice</strain>
        <tissue evidence="1">Whole body</tissue>
    </source>
</reference>
<dbReference type="EMBL" id="ODYU01003474">
    <property type="protein sequence ID" value="SOQ42310.1"/>
    <property type="molecule type" value="Genomic_DNA"/>
</dbReference>
<dbReference type="PANTHER" id="PTHR20905">
    <property type="entry name" value="N-ACETYLTRANSFERASE-RELATED"/>
    <property type="match status" value="1"/>
</dbReference>
<organism evidence="1">
    <name type="scientific">Spodoptera frugiperda</name>
    <name type="common">Fall armyworm</name>
    <dbReference type="NCBI Taxonomy" id="7108"/>
    <lineage>
        <taxon>Eukaryota</taxon>
        <taxon>Metazoa</taxon>
        <taxon>Ecdysozoa</taxon>
        <taxon>Arthropoda</taxon>
        <taxon>Hexapoda</taxon>
        <taxon>Insecta</taxon>
        <taxon>Pterygota</taxon>
        <taxon>Neoptera</taxon>
        <taxon>Endopterygota</taxon>
        <taxon>Lepidoptera</taxon>
        <taxon>Glossata</taxon>
        <taxon>Ditrysia</taxon>
        <taxon>Noctuoidea</taxon>
        <taxon>Noctuidae</taxon>
        <taxon>Amphipyrinae</taxon>
        <taxon>Spodoptera</taxon>
    </lineage>
</organism>
<sequence>MGSNCVGIFSIQYTVLPLKVWSKFSVTKKDGSVLNLRIVDMPEDPEVKEKVMECFFEYFVKEECTYKASGVAESEESMEELRGAFEYMVSSQTPVFSVCCLDNGEDQINEVMGASLMMYMTREEAEKKLKFETKALQKLVQMAEDLAEIYDDMRAFNLDPYLLDRGIVVRPEYRGLGIAQELLKVRRLISKEYGIPINGAWMTSYGTQKAAERDGWETVCELQYEDLEKKFNPLKVWSKFSVTKKDGSVLNLRIVDMPEDSKVKEKVMECFFEYFVTEECVYKASGVAESEESMEELRGAFEYMVSSQTPVFSVCCLDNGEDQINEVMGASLMMYMTREEAEKKSKFETKALQKFILMVEYLAEIYDDMRAFNLDPYLLDKWIVVRPEYRGLGIAQELLKVRRLISKEYGIPINGAWMTSYGTQKAAERDGWETVCELQYEDLEKKFNVTYGRHPPSTNKVWSKFSVTRKDGSVLKLRIMDMPRDPDVLERVRNINLKYFVPEESILKAARVAESAEAMEEITEFIISVLNMEHHHIVVCCLDDDDGQINEIVGSSIMALTRKDDPKPEGGFKSKELMKVAEIMDAMNEIYDEVKVFDLDPCFSDRGLVVCPEYRGLGICQELLRVRRLICKEYGISINGAWMTSYGTQKAAERDGWETVCELKYEDLEKKFNVTYGRHPPSTKFMIARIPI</sequence>
<dbReference type="AlphaFoldDB" id="A0A2H1VNB1"/>
<dbReference type="SUPFAM" id="SSF55729">
    <property type="entry name" value="Acyl-CoA N-acyltransferases (Nat)"/>
    <property type="match status" value="2"/>
</dbReference>
<dbReference type="Gene3D" id="3.40.630.30">
    <property type="match status" value="3"/>
</dbReference>
<accession>A0A2H1VNB1</accession>
<protein>
    <submittedName>
        <fullName evidence="1">SFRICE_023826</fullName>
    </submittedName>
</protein>
<name>A0A2H1VNB1_SPOFR</name>
<dbReference type="GO" id="GO:0008080">
    <property type="term" value="F:N-acetyltransferase activity"/>
    <property type="evidence" value="ECO:0007669"/>
    <property type="project" value="TreeGrafter"/>
</dbReference>
<dbReference type="PANTHER" id="PTHR20905:SF32">
    <property type="entry name" value="ARYLALKYLAMINE N-ACETYLTRANSFERASE-LIKE 7, ISOFORM A"/>
    <property type="match status" value="1"/>
</dbReference>
<proteinExistence type="predicted"/>
<evidence type="ECO:0000313" key="1">
    <source>
        <dbReference type="EMBL" id="SOQ42310.1"/>
    </source>
</evidence>